<evidence type="ECO:0000256" key="5">
    <source>
        <dbReference type="SAM" id="MobiDB-lite"/>
    </source>
</evidence>
<dbReference type="InterPro" id="IPR001606">
    <property type="entry name" value="ARID_dom"/>
</dbReference>
<dbReference type="SMART" id="SM01014">
    <property type="entry name" value="ARID"/>
    <property type="match status" value="1"/>
</dbReference>
<sequence>MDSIERTPDYTKFIHELEKFHNQIGTTFVKEPILGGKKIDLFKIYKATVEAGGHEKVSSQKGWKKIADLFNLPSTCTNSAFVIKQVYAQALAHYELHKKRGGPSVDAIKKMVTEQNSLKRGADTELNGVGIGEPVNGIKLEEGKKRKVDQGLPTTKPVVPRPMTLFLSGDEEPFDGVSMFDLKVAPVFLLLTLELPLDRLLLFGGPHSRLLLALESGLPNEIDWAFNKLIKISFRSYNSIKPIDISNIPGLLHILLTHMAPVFGRINLDVQARADAVLAEPTAAGQLNPLPPLTEITIFASTDQLILFERALQSLLVINNFTFYIPNIKNLVESDHLLSYLTKGIALPSSTLYIELKRYCLTILEEMSEYLDVSKNGRDYIVTYLEKLVHSNDLGLILPALRILNQLAMQDKHEEVFSNPSPEFMKRLMDLLLTPHEEVIHYIMDHFYHLSSLGGDTARAIVGGDGISNSSGARLRMLLRMLFYSSKRQKAAAAAQAQKVASAGRPTAQNLLQNWIRSWFAHDPASSLSHQAIIGLAEKFCADKQVKLQPTEVITAFKQHFPAVRDENGSFMGLRYQSTATLAPMGGPPTVKINAPNTIVDIVGDDDTDMAEAGLEFLDFGKNLDAGGEGASGGSKSQPALQTPPNERIELSGAGGSNSNATTPGPSSAAPMSCWWGRTSTATGAPSAPQDASCNGPFDTDADVLAHIVSKHIQPDMASPLLTCQWRTCDYVCPTDDRQQLFAHVKTHTPFRPPASSNSKPLASLLLPSTPAGIGRAGSIVLPPQSDNLLGVPLTTLYVLRNMARAGVDLAAIEQDLIKWADAHSFPGVAPSLLYESLRVI</sequence>
<accession>A0A507C1E2</accession>
<gene>
    <name evidence="7" type="ORF">SmJEL517_g03867</name>
</gene>
<dbReference type="STRING" id="1806994.A0A507C1E2"/>
<proteinExistence type="predicted"/>
<dbReference type="Gene3D" id="3.30.160.60">
    <property type="entry name" value="Classic Zinc Finger"/>
    <property type="match status" value="1"/>
</dbReference>
<evidence type="ECO:0000313" key="8">
    <source>
        <dbReference type="Proteomes" id="UP000319731"/>
    </source>
</evidence>
<dbReference type="PANTHER" id="PTHR22970">
    <property type="entry name" value="AT-RICH INTERACTIVE DOMAIN-CONTAINING PROTEIN 2"/>
    <property type="match status" value="1"/>
</dbReference>
<dbReference type="PANTHER" id="PTHR22970:SF14">
    <property type="entry name" value="AT-RICH INTERACTIVE DOMAIN-CONTAINING PROTEIN 2"/>
    <property type="match status" value="1"/>
</dbReference>
<name>A0A507C1E2_9FUNG</name>
<dbReference type="SUPFAM" id="SSF46774">
    <property type="entry name" value="ARID-like"/>
    <property type="match status" value="1"/>
</dbReference>
<dbReference type="Gene3D" id="1.25.10.10">
    <property type="entry name" value="Leucine-rich Repeat Variant"/>
    <property type="match status" value="1"/>
</dbReference>
<dbReference type="Proteomes" id="UP000319731">
    <property type="component" value="Unassembled WGS sequence"/>
</dbReference>
<reference evidence="7 8" key="1">
    <citation type="journal article" date="2019" name="Sci. Rep.">
        <title>Comparative genomics of chytrid fungi reveal insights into the obligate biotrophic and pathogenic lifestyle of Synchytrium endobioticum.</title>
        <authorList>
            <person name="van de Vossenberg B.T.L.H."/>
            <person name="Warris S."/>
            <person name="Nguyen H.D.T."/>
            <person name="van Gent-Pelzer M.P.E."/>
            <person name="Joly D.L."/>
            <person name="van de Geest H.C."/>
            <person name="Bonants P.J.M."/>
            <person name="Smith D.S."/>
            <person name="Levesque C.A."/>
            <person name="van der Lee T.A.J."/>
        </authorList>
    </citation>
    <scope>NUCLEOTIDE SEQUENCE [LARGE SCALE GENOMIC DNA]</scope>
    <source>
        <strain evidence="7 8">JEL517</strain>
    </source>
</reference>
<dbReference type="OrthoDB" id="338531at2759"/>
<dbReference type="InterPro" id="IPR011989">
    <property type="entry name" value="ARM-like"/>
</dbReference>
<keyword evidence="1" id="KW-0156">Chromatin regulator</keyword>
<comment type="caution">
    <text evidence="7">The sequence shown here is derived from an EMBL/GenBank/DDBJ whole genome shotgun (WGS) entry which is preliminary data.</text>
</comment>
<dbReference type="PROSITE" id="PS51011">
    <property type="entry name" value="ARID"/>
    <property type="match status" value="1"/>
</dbReference>
<dbReference type="Pfam" id="PF01388">
    <property type="entry name" value="ARID"/>
    <property type="match status" value="1"/>
</dbReference>
<dbReference type="GO" id="GO:0016586">
    <property type="term" value="C:RSC-type complex"/>
    <property type="evidence" value="ECO:0007669"/>
    <property type="project" value="TreeGrafter"/>
</dbReference>
<protein>
    <recommendedName>
        <fullName evidence="6">ARID domain-containing protein</fullName>
    </recommendedName>
</protein>
<dbReference type="GeneID" id="42005092"/>
<dbReference type="InterPro" id="IPR052406">
    <property type="entry name" value="Chromatin_Remodeling_Comp"/>
</dbReference>
<dbReference type="GO" id="GO:0006325">
    <property type="term" value="P:chromatin organization"/>
    <property type="evidence" value="ECO:0007669"/>
    <property type="project" value="UniProtKB-KW"/>
</dbReference>
<feature type="compositionally biased region" description="Polar residues" evidence="5">
    <location>
        <begin position="636"/>
        <end position="645"/>
    </location>
</feature>
<dbReference type="InterPro" id="IPR036431">
    <property type="entry name" value="ARID_dom_sf"/>
</dbReference>
<feature type="compositionally biased region" description="Polar residues" evidence="5">
    <location>
        <begin position="657"/>
        <end position="666"/>
    </location>
</feature>
<feature type="region of interest" description="Disordered" evidence="5">
    <location>
        <begin position="626"/>
        <end position="674"/>
    </location>
</feature>
<evidence type="ECO:0000256" key="3">
    <source>
        <dbReference type="ARBA" id="ARBA00023163"/>
    </source>
</evidence>
<keyword evidence="2" id="KW-0805">Transcription regulation</keyword>
<dbReference type="SUPFAM" id="SSF48371">
    <property type="entry name" value="ARM repeat"/>
    <property type="match status" value="1"/>
</dbReference>
<feature type="domain" description="ARID" evidence="6">
    <location>
        <begin position="7"/>
        <end position="99"/>
    </location>
</feature>
<dbReference type="Gene3D" id="1.10.150.60">
    <property type="entry name" value="ARID DNA-binding domain"/>
    <property type="match status" value="1"/>
</dbReference>
<dbReference type="RefSeq" id="XP_031024283.1">
    <property type="nucleotide sequence ID" value="XM_031169795.1"/>
</dbReference>
<dbReference type="GO" id="GO:0003677">
    <property type="term" value="F:DNA binding"/>
    <property type="evidence" value="ECO:0007669"/>
    <property type="project" value="InterPro"/>
</dbReference>
<organism evidence="7 8">
    <name type="scientific">Synchytrium microbalum</name>
    <dbReference type="NCBI Taxonomy" id="1806994"/>
    <lineage>
        <taxon>Eukaryota</taxon>
        <taxon>Fungi</taxon>
        <taxon>Fungi incertae sedis</taxon>
        <taxon>Chytridiomycota</taxon>
        <taxon>Chytridiomycota incertae sedis</taxon>
        <taxon>Chytridiomycetes</taxon>
        <taxon>Synchytriales</taxon>
        <taxon>Synchytriaceae</taxon>
        <taxon>Synchytrium</taxon>
    </lineage>
</organism>
<evidence type="ECO:0000256" key="1">
    <source>
        <dbReference type="ARBA" id="ARBA00022853"/>
    </source>
</evidence>
<keyword evidence="4" id="KW-0539">Nucleus</keyword>
<evidence type="ECO:0000313" key="7">
    <source>
        <dbReference type="EMBL" id="TPX33241.1"/>
    </source>
</evidence>
<dbReference type="SMART" id="SM00501">
    <property type="entry name" value="BRIGHT"/>
    <property type="match status" value="1"/>
</dbReference>
<keyword evidence="8" id="KW-1185">Reference proteome</keyword>
<dbReference type="InterPro" id="IPR016024">
    <property type="entry name" value="ARM-type_fold"/>
</dbReference>
<evidence type="ECO:0000256" key="4">
    <source>
        <dbReference type="ARBA" id="ARBA00023242"/>
    </source>
</evidence>
<dbReference type="EMBL" id="QEAO01000022">
    <property type="protein sequence ID" value="TPX33241.1"/>
    <property type="molecule type" value="Genomic_DNA"/>
</dbReference>
<evidence type="ECO:0000259" key="6">
    <source>
        <dbReference type="PROSITE" id="PS51011"/>
    </source>
</evidence>
<dbReference type="AlphaFoldDB" id="A0A507C1E2"/>
<keyword evidence="3" id="KW-0804">Transcription</keyword>
<evidence type="ECO:0000256" key="2">
    <source>
        <dbReference type="ARBA" id="ARBA00023015"/>
    </source>
</evidence>